<dbReference type="SUPFAM" id="SSF53150">
    <property type="entry name" value="DNA repair protein MutS, domain II"/>
    <property type="match status" value="1"/>
</dbReference>
<evidence type="ECO:0000256" key="8">
    <source>
        <dbReference type="ARBA" id="ARBA00024647"/>
    </source>
</evidence>
<keyword evidence="6 9" id="KW-0238">DNA-binding</keyword>
<dbReference type="InterPro" id="IPR027417">
    <property type="entry name" value="P-loop_NTPase"/>
</dbReference>
<evidence type="ECO:0000256" key="6">
    <source>
        <dbReference type="ARBA" id="ARBA00023125"/>
    </source>
</evidence>
<dbReference type="Pfam" id="PF05190">
    <property type="entry name" value="MutS_IV"/>
    <property type="match status" value="1"/>
</dbReference>
<dbReference type="InterPro" id="IPR007695">
    <property type="entry name" value="DNA_mismatch_repair_MutS-lik_N"/>
</dbReference>
<evidence type="ECO:0000256" key="7">
    <source>
        <dbReference type="ARBA" id="ARBA00023204"/>
    </source>
</evidence>
<dbReference type="PANTHER" id="PTHR11361:SF34">
    <property type="entry name" value="DNA MISMATCH REPAIR PROTEIN MSH1, MITOCHONDRIAL"/>
    <property type="match status" value="1"/>
</dbReference>
<dbReference type="SMART" id="SM00534">
    <property type="entry name" value="MUTSac"/>
    <property type="match status" value="1"/>
</dbReference>
<comment type="similarity">
    <text evidence="1 9 10">Belongs to the DNA mismatch repair MutS family.</text>
</comment>
<dbReference type="HAMAP" id="MF_00096">
    <property type="entry name" value="MutS"/>
    <property type="match status" value="1"/>
</dbReference>
<dbReference type="Pfam" id="PF01624">
    <property type="entry name" value="MutS_I"/>
    <property type="match status" value="1"/>
</dbReference>
<evidence type="ECO:0000256" key="10">
    <source>
        <dbReference type="RuleBase" id="RU003756"/>
    </source>
</evidence>
<dbReference type="EMBL" id="JYNZ01000002">
    <property type="protein sequence ID" value="KXK27435.1"/>
    <property type="molecule type" value="Genomic_DNA"/>
</dbReference>
<dbReference type="InterPro" id="IPR045076">
    <property type="entry name" value="MutS"/>
</dbReference>
<keyword evidence="4 9" id="KW-0227">DNA damage</keyword>
<dbReference type="GO" id="GO:0140664">
    <property type="term" value="F:ATP-dependent DNA damage sensor activity"/>
    <property type="evidence" value="ECO:0007669"/>
    <property type="project" value="InterPro"/>
</dbReference>
<dbReference type="GO" id="GO:0030983">
    <property type="term" value="F:mismatched DNA binding"/>
    <property type="evidence" value="ECO:0007669"/>
    <property type="project" value="InterPro"/>
</dbReference>
<protein>
    <recommendedName>
        <fullName evidence="2 9">DNA mismatch repair protein MutS</fullName>
    </recommendedName>
</protein>
<name>A0A136M0L2_9BACT</name>
<dbReference type="PANTHER" id="PTHR11361">
    <property type="entry name" value="DNA MISMATCH REPAIR PROTEIN MUTS FAMILY MEMBER"/>
    <property type="match status" value="1"/>
</dbReference>
<proteinExistence type="inferred from homology"/>
<dbReference type="GO" id="GO:0006298">
    <property type="term" value="P:mismatch repair"/>
    <property type="evidence" value="ECO:0007669"/>
    <property type="project" value="UniProtKB-UniRule"/>
</dbReference>
<dbReference type="GO" id="GO:0005829">
    <property type="term" value="C:cytosol"/>
    <property type="evidence" value="ECO:0007669"/>
    <property type="project" value="TreeGrafter"/>
</dbReference>
<dbReference type="InterPro" id="IPR036678">
    <property type="entry name" value="MutS_con_dom_sf"/>
</dbReference>
<dbReference type="PATRIC" id="fig|1617426.3.peg.309"/>
<evidence type="ECO:0000313" key="13">
    <source>
        <dbReference type="Proteomes" id="UP000070457"/>
    </source>
</evidence>
<evidence type="ECO:0000256" key="5">
    <source>
        <dbReference type="ARBA" id="ARBA00022840"/>
    </source>
</evidence>
<dbReference type="SUPFAM" id="SSF52540">
    <property type="entry name" value="P-loop containing nucleoside triphosphate hydrolases"/>
    <property type="match status" value="1"/>
</dbReference>
<dbReference type="InterPro" id="IPR036187">
    <property type="entry name" value="DNA_mismatch_repair_MutS_sf"/>
</dbReference>
<evidence type="ECO:0000256" key="4">
    <source>
        <dbReference type="ARBA" id="ARBA00022763"/>
    </source>
</evidence>
<dbReference type="Gene3D" id="3.40.50.300">
    <property type="entry name" value="P-loop containing nucleotide triphosphate hydrolases"/>
    <property type="match status" value="1"/>
</dbReference>
<dbReference type="InterPro" id="IPR000432">
    <property type="entry name" value="DNA_mismatch_repair_MutS_C"/>
</dbReference>
<dbReference type="Pfam" id="PF05192">
    <property type="entry name" value="MutS_III"/>
    <property type="match status" value="1"/>
</dbReference>
<dbReference type="FunFam" id="3.40.50.300:FF:000870">
    <property type="entry name" value="MutS protein homolog 4"/>
    <property type="match status" value="1"/>
</dbReference>
<dbReference type="Gene3D" id="3.30.420.110">
    <property type="entry name" value="MutS, connector domain"/>
    <property type="match status" value="1"/>
</dbReference>
<evidence type="ECO:0000256" key="9">
    <source>
        <dbReference type="HAMAP-Rule" id="MF_00096"/>
    </source>
</evidence>
<dbReference type="SUPFAM" id="SSF55271">
    <property type="entry name" value="DNA repair protein MutS, domain I"/>
    <property type="match status" value="1"/>
</dbReference>
<reference evidence="12 13" key="1">
    <citation type="submission" date="2015-02" db="EMBL/GenBank/DDBJ databases">
        <title>Improved understanding of the partial-nitritation anammox process through 23 genomes representing the majority of the microbial community.</title>
        <authorList>
            <person name="Speth D.R."/>
            <person name="In T Zandt M."/>
            <person name="Guerrero Cruz S."/>
            <person name="Jetten M.S."/>
            <person name="Dutilh B.E."/>
        </authorList>
    </citation>
    <scope>NUCLEOTIDE SEQUENCE [LARGE SCALE GENOMIC DNA]</scope>
    <source>
        <strain evidence="12">OLB20</strain>
    </source>
</reference>
<dbReference type="Pfam" id="PF05188">
    <property type="entry name" value="MutS_II"/>
    <property type="match status" value="1"/>
</dbReference>
<keyword evidence="7 9" id="KW-0234">DNA repair</keyword>
<dbReference type="GO" id="GO:0003684">
    <property type="term" value="F:damaged DNA binding"/>
    <property type="evidence" value="ECO:0007669"/>
    <property type="project" value="UniProtKB-UniRule"/>
</dbReference>
<accession>A0A136M0L2</accession>
<feature type="domain" description="DNA mismatch repair proteins mutS family" evidence="11">
    <location>
        <begin position="702"/>
        <end position="718"/>
    </location>
</feature>
<dbReference type="NCBIfam" id="TIGR01070">
    <property type="entry name" value="mutS1"/>
    <property type="match status" value="1"/>
</dbReference>
<dbReference type="Gene3D" id="1.10.1420.10">
    <property type="match status" value="2"/>
</dbReference>
<dbReference type="GO" id="GO:0005524">
    <property type="term" value="F:ATP binding"/>
    <property type="evidence" value="ECO:0007669"/>
    <property type="project" value="UniProtKB-UniRule"/>
</dbReference>
<comment type="caution">
    <text evidence="12">The sequence shown here is derived from an EMBL/GenBank/DDBJ whole genome shotgun (WGS) entry which is preliminary data.</text>
</comment>
<dbReference type="FunFam" id="3.40.1170.10:FF:000001">
    <property type="entry name" value="DNA mismatch repair protein MutS"/>
    <property type="match status" value="1"/>
</dbReference>
<dbReference type="AlphaFoldDB" id="A0A136M0L2"/>
<evidence type="ECO:0000256" key="3">
    <source>
        <dbReference type="ARBA" id="ARBA00022741"/>
    </source>
</evidence>
<dbReference type="InterPro" id="IPR007861">
    <property type="entry name" value="DNA_mismatch_repair_MutS_clamp"/>
</dbReference>
<evidence type="ECO:0000256" key="1">
    <source>
        <dbReference type="ARBA" id="ARBA00006271"/>
    </source>
</evidence>
<dbReference type="InterPro" id="IPR007860">
    <property type="entry name" value="DNA_mmatch_repair_MutS_con_dom"/>
</dbReference>
<feature type="binding site" evidence="9">
    <location>
        <begin position="628"/>
        <end position="635"/>
    </location>
    <ligand>
        <name>ATP</name>
        <dbReference type="ChEBI" id="CHEBI:30616"/>
    </ligand>
</feature>
<dbReference type="PROSITE" id="PS00486">
    <property type="entry name" value="DNA_MISMATCH_REPAIR_2"/>
    <property type="match status" value="1"/>
</dbReference>
<dbReference type="SMART" id="SM00533">
    <property type="entry name" value="MUTSd"/>
    <property type="match status" value="1"/>
</dbReference>
<gene>
    <name evidence="9 12" type="primary">mutS</name>
    <name evidence="12" type="ORF">TR69_WS6001000312</name>
</gene>
<evidence type="ECO:0000256" key="2">
    <source>
        <dbReference type="ARBA" id="ARBA00021982"/>
    </source>
</evidence>
<dbReference type="InterPro" id="IPR005748">
    <property type="entry name" value="DNA_mismatch_repair_MutS"/>
</dbReference>
<dbReference type="InterPro" id="IPR017261">
    <property type="entry name" value="DNA_mismatch_repair_MutS/MSH"/>
</dbReference>
<comment type="function">
    <text evidence="8 9">This protein is involved in the repair of mismatches in DNA. It is possible that it carries out the mismatch recognition step. This protein has a weak ATPase activity.</text>
</comment>
<dbReference type="STRING" id="1617426.TR69_WS6001000312"/>
<evidence type="ECO:0000313" key="12">
    <source>
        <dbReference type="EMBL" id="KXK27435.1"/>
    </source>
</evidence>
<dbReference type="Pfam" id="PF00488">
    <property type="entry name" value="MutS_V"/>
    <property type="match status" value="1"/>
</dbReference>
<dbReference type="SUPFAM" id="SSF48334">
    <property type="entry name" value="DNA repair protein MutS, domain III"/>
    <property type="match status" value="1"/>
</dbReference>
<dbReference type="Proteomes" id="UP000070457">
    <property type="component" value="Unassembled WGS sequence"/>
</dbReference>
<dbReference type="Gene3D" id="3.40.1170.10">
    <property type="entry name" value="DNA repair protein MutS, domain I"/>
    <property type="match status" value="1"/>
</dbReference>
<dbReference type="CDD" id="cd03284">
    <property type="entry name" value="ABC_MutS1"/>
    <property type="match status" value="1"/>
</dbReference>
<dbReference type="InterPro" id="IPR016151">
    <property type="entry name" value="DNA_mismatch_repair_MutS_N"/>
</dbReference>
<keyword evidence="5 9" id="KW-0067">ATP-binding</keyword>
<dbReference type="NCBIfam" id="NF003810">
    <property type="entry name" value="PRK05399.1"/>
    <property type="match status" value="1"/>
</dbReference>
<organism evidence="12 13">
    <name type="scientific">candidate division WS6 bacterium OLB20</name>
    <dbReference type="NCBI Taxonomy" id="1617426"/>
    <lineage>
        <taxon>Bacteria</taxon>
        <taxon>Candidatus Dojkabacteria</taxon>
    </lineage>
</organism>
<sequence>MLELRIVAEKTPMMRQYESLKAEHPGCVLLFRMGDFYECFLDDARLVSRVLGITLTARGKDENRTAMAGIPYHALAQYLPKLIRAGHKVAIAEQTEEPQSGKLVERKVVKVITAGTVMDENTLAEDDNNHIASVISIKGRSGISWGLAYADVSTGAFFAGEFAGMHRLPEALMHELFRVRPSEVLIHRDDERSQIVSERFPVTLLDEMYTCSHAEAERTLKEQFSVTSLKGFGIEQQTAGVIAAALLVKYMADTQKTRLEHLTSVRQIQHSEWMLLDQSTIRNLELVYPLRSDGRMDQTLYGILNHCLTPMGQRMLRQHILRPLISRDAIMERLDCVELFVGNAHLRTEVRSHLAEIPDLERVLGRIGTGGANARDLIYLATGLEHAASTARLLSAAKTPPGLKADTARLETLEKNVVSLIRRAVVEDPPVTVTEGNIIARGFSAELDTLKQAEREGKEFIRNLQKQEIENTGITSLKVKFNKVFGYYIEVSKSNLDKVPAHYVRKQTLVNAERFITDELKHWEEQVLGAEEKSAALEYRLFEELRAGVSAHIREIQEVGSEIARIDVASGLAEVAALNNYVKPDLREEGETVISGGRHPVVERFAGTDFIRNDTFFNDDERIHLITGPNMSGKSTYIRQVALIVLLAQTGSYVPADSAQVVIADRVFTRVGASDNLASGESTFMVEMNETANILNNATVRSLLILDEVGRGTSTYDGIAIARAIVEHLARIVPARTLFATHYHELTELESLESCIVNYNVQVREHNGTILFMRKIERGATDKSYGIHVAEIAGLPRSITERAYQLLSDLESQREKPADHPQQLSFGQLPSVSHIEDALRSIDTDSMTPLDALKTLHDLRSELE</sequence>
<evidence type="ECO:0000259" key="11">
    <source>
        <dbReference type="PROSITE" id="PS00486"/>
    </source>
</evidence>
<dbReference type="InterPro" id="IPR007696">
    <property type="entry name" value="DNA_mismatch_repair_MutS_core"/>
</dbReference>
<dbReference type="PIRSF" id="PIRSF037677">
    <property type="entry name" value="DNA_mis_repair_Msh6"/>
    <property type="match status" value="1"/>
</dbReference>
<keyword evidence="3 9" id="KW-0547">Nucleotide-binding</keyword>